<dbReference type="AlphaFoldDB" id="A0A8C9FCC0"/>
<dbReference type="Proteomes" id="UP000694428">
    <property type="component" value="Unplaced"/>
</dbReference>
<evidence type="ECO:0000313" key="1">
    <source>
        <dbReference type="Ensembl" id="ENSPSTP00000012700.1"/>
    </source>
</evidence>
<sequence>MTAGSVSVPQVIPLRIPLPGKAKHRIDTSTRVEIKSDTPEVSIYYTLDGSKPELFRKPGYGEHNTFKYKSPITLPVGKIMVKALAVTKDCRESAVVTKVFLVEYKQPNILFSIEDDDKKILKDVTTQASFSNCNLLSEYRKLNSLQGPQLLSSPLGTAGYGEESSVLPMESLQARKRAWGKTVQVCPEKRKM</sequence>
<proteinExistence type="predicted"/>
<name>A0A8C9FCC0_PAVCR</name>
<organism evidence="1 2">
    <name type="scientific">Pavo cristatus</name>
    <name type="common">Indian peafowl</name>
    <name type="synonym">Blue peafowl</name>
    <dbReference type="NCBI Taxonomy" id="9049"/>
    <lineage>
        <taxon>Eukaryota</taxon>
        <taxon>Metazoa</taxon>
        <taxon>Chordata</taxon>
        <taxon>Craniata</taxon>
        <taxon>Vertebrata</taxon>
        <taxon>Euteleostomi</taxon>
        <taxon>Archelosauria</taxon>
        <taxon>Archosauria</taxon>
        <taxon>Dinosauria</taxon>
        <taxon>Saurischia</taxon>
        <taxon>Theropoda</taxon>
        <taxon>Coelurosauria</taxon>
        <taxon>Aves</taxon>
        <taxon>Neognathae</taxon>
        <taxon>Galloanserae</taxon>
        <taxon>Galliformes</taxon>
        <taxon>Phasianidae</taxon>
        <taxon>Phasianinae</taxon>
        <taxon>Pavo</taxon>
    </lineage>
</organism>
<dbReference type="Ensembl" id="ENSPSTT00000013320.1">
    <property type="protein sequence ID" value="ENSPSTP00000012700.1"/>
    <property type="gene ID" value="ENSPSTG00000008955.1"/>
</dbReference>
<reference evidence="1" key="2">
    <citation type="submission" date="2025-09" db="UniProtKB">
        <authorList>
            <consortium name="Ensembl"/>
        </authorList>
    </citation>
    <scope>IDENTIFICATION</scope>
</reference>
<dbReference type="PANTHER" id="PTHR16058">
    <property type="entry name" value="DOUBLE ZINC RIBBON AND ANKYRIN REPEAT-CONTAINING PROTEIN 1"/>
    <property type="match status" value="1"/>
</dbReference>
<evidence type="ECO:0000313" key="2">
    <source>
        <dbReference type="Proteomes" id="UP000694428"/>
    </source>
</evidence>
<accession>A0A8C9FCC0</accession>
<reference evidence="1" key="1">
    <citation type="submission" date="2025-08" db="UniProtKB">
        <authorList>
            <consortium name="Ensembl"/>
        </authorList>
    </citation>
    <scope>IDENTIFICATION</scope>
</reference>
<dbReference type="InterPro" id="IPR026876">
    <property type="entry name" value="Fn3_assoc_repeat"/>
</dbReference>
<dbReference type="InterPro" id="IPR052481">
    <property type="entry name" value="DZAN1"/>
</dbReference>
<dbReference type="Pfam" id="PF13287">
    <property type="entry name" value="Fn3_assoc"/>
    <property type="match status" value="1"/>
</dbReference>
<keyword evidence="2" id="KW-1185">Reference proteome</keyword>
<dbReference type="GO" id="GO:0042462">
    <property type="term" value="P:eye photoreceptor cell development"/>
    <property type="evidence" value="ECO:0007669"/>
    <property type="project" value="TreeGrafter"/>
</dbReference>
<protein>
    <submittedName>
        <fullName evidence="1">Double zinc ribbon and ankyrin repeat domains 1</fullName>
    </submittedName>
</protein>
<dbReference type="PANTHER" id="PTHR16058:SF4">
    <property type="entry name" value="DOUBLE ZINC RIBBON AND ANKYRIN REPEAT-CONTAINING PROTEIN 1"/>
    <property type="match status" value="1"/>
</dbReference>